<dbReference type="InterPro" id="IPR028965">
    <property type="entry name" value="Imm7"/>
</dbReference>
<evidence type="ECO:0000313" key="2">
    <source>
        <dbReference type="Proteomes" id="UP000236379"/>
    </source>
</evidence>
<dbReference type="OrthoDB" id="4557988at2"/>
<comment type="caution">
    <text evidence="1">The sequence shown here is derived from an EMBL/GenBank/DDBJ whole genome shotgun (WGS) entry which is preliminary data.</text>
</comment>
<evidence type="ECO:0000313" key="1">
    <source>
        <dbReference type="EMBL" id="PNY81769.1"/>
    </source>
</evidence>
<sequence>MFEFHGWFNIRESPQWPGENSRENEIFGGLERLTGGFQWTVNNSSHHVQSDQNAVLDIGYMNGSCFIHLRGHKNHRSSYWDDIQTLLEWICREAPGSFGLLYWRDDEGDPPAEANNFQVIVMARGELTTRFDPFLSPTIPTIEDEWDGIS</sequence>
<dbReference type="EMBL" id="PPPD01000001">
    <property type="protein sequence ID" value="PNY81769.1"/>
    <property type="molecule type" value="Genomic_DNA"/>
</dbReference>
<keyword evidence="2" id="KW-1185">Reference proteome</keyword>
<reference evidence="1 2" key="1">
    <citation type="submission" date="2018-01" db="EMBL/GenBank/DDBJ databases">
        <title>Deinococcus koreensis sp. nov., a radiation-resistant bacterium isolated from river water.</title>
        <authorList>
            <person name="Choi A."/>
        </authorList>
    </citation>
    <scope>NUCLEOTIDE SEQUENCE [LARGE SCALE GENOMIC DNA]</scope>
    <source>
        <strain evidence="1 2">SJW1-2</strain>
    </source>
</reference>
<name>A0A2K3UZ09_9DEIO</name>
<dbReference type="RefSeq" id="WP_103312210.1">
    <property type="nucleotide sequence ID" value="NZ_PPPD01000001.1"/>
</dbReference>
<accession>A0A2K3UZ09</accession>
<dbReference type="AlphaFoldDB" id="A0A2K3UZ09"/>
<gene>
    <name evidence="1" type="ORF">CVO96_10620</name>
</gene>
<protein>
    <submittedName>
        <fullName evidence="1">Uncharacterized protein</fullName>
    </submittedName>
</protein>
<dbReference type="Proteomes" id="UP000236379">
    <property type="component" value="Unassembled WGS sequence"/>
</dbReference>
<dbReference type="Pfam" id="PF15585">
    <property type="entry name" value="Imm7"/>
    <property type="match status" value="1"/>
</dbReference>
<proteinExistence type="predicted"/>
<organism evidence="1 2">
    <name type="scientific">Deinococcus koreensis</name>
    <dbReference type="NCBI Taxonomy" id="2054903"/>
    <lineage>
        <taxon>Bacteria</taxon>
        <taxon>Thermotogati</taxon>
        <taxon>Deinococcota</taxon>
        <taxon>Deinococci</taxon>
        <taxon>Deinococcales</taxon>
        <taxon>Deinococcaceae</taxon>
        <taxon>Deinococcus</taxon>
    </lineage>
</organism>